<evidence type="ECO:0000313" key="2">
    <source>
        <dbReference type="EMBL" id="SBT16756.1"/>
    </source>
</evidence>
<organism evidence="2 5">
    <name type="scientific">Marinomonas gallaica</name>
    <dbReference type="NCBI Taxonomy" id="1806667"/>
    <lineage>
        <taxon>Bacteria</taxon>
        <taxon>Pseudomonadati</taxon>
        <taxon>Pseudomonadota</taxon>
        <taxon>Gammaproteobacteria</taxon>
        <taxon>Oceanospirillales</taxon>
        <taxon>Oceanospirillaceae</taxon>
        <taxon>Marinomonas</taxon>
    </lineage>
</organism>
<evidence type="ECO:0000259" key="1">
    <source>
        <dbReference type="Pfam" id="PF09346"/>
    </source>
</evidence>
<dbReference type="EMBL" id="FLRB01000006">
    <property type="protein sequence ID" value="SBT20472.1"/>
    <property type="molecule type" value="Genomic_DNA"/>
</dbReference>
<dbReference type="AlphaFoldDB" id="A0A1C3JNJ7"/>
<dbReference type="Proteomes" id="UP000092840">
    <property type="component" value="Unassembled WGS sequence"/>
</dbReference>
<accession>A0A1C3JNJ7</accession>
<protein>
    <submittedName>
        <fullName evidence="2">SMI1 / KNR4 family protein</fullName>
    </submittedName>
</protein>
<evidence type="ECO:0000313" key="4">
    <source>
        <dbReference type="Proteomes" id="UP000092840"/>
    </source>
</evidence>
<dbReference type="EMBL" id="FLRA01000003">
    <property type="protein sequence ID" value="SBT16756.1"/>
    <property type="molecule type" value="Genomic_DNA"/>
</dbReference>
<dbReference type="InterPro" id="IPR037883">
    <property type="entry name" value="Knr4/Smi1-like_sf"/>
</dbReference>
<name>A0A1C3JNJ7_9GAMM</name>
<proteinExistence type="predicted"/>
<dbReference type="SUPFAM" id="SSF160631">
    <property type="entry name" value="SMI1/KNR4-like"/>
    <property type="match status" value="1"/>
</dbReference>
<dbReference type="RefSeq" id="WP_067032311.1">
    <property type="nucleotide sequence ID" value="NZ_FLRA01000003.1"/>
</dbReference>
<reference evidence="3 4" key="2">
    <citation type="submission" date="2016-06" db="EMBL/GenBank/DDBJ databases">
        <authorList>
            <person name="Rodrigo-Torres L."/>
            <person name="Arahal D.R."/>
        </authorList>
    </citation>
    <scope>NUCLEOTIDE SEQUENCE [LARGE SCALE GENOMIC DNA]</scope>
    <source>
        <strain evidence="3 4">CECT 5116</strain>
    </source>
</reference>
<dbReference type="Gene3D" id="3.40.1580.10">
    <property type="entry name" value="SMI1/KNR4-like"/>
    <property type="match status" value="1"/>
</dbReference>
<evidence type="ECO:0000313" key="3">
    <source>
        <dbReference type="EMBL" id="SBT20472.1"/>
    </source>
</evidence>
<feature type="domain" description="Knr4/Smi1-like" evidence="1">
    <location>
        <begin position="22"/>
        <end position="149"/>
    </location>
</feature>
<gene>
    <name evidence="2" type="ORF">MGA5115_00840</name>
    <name evidence="3" type="ORF">MGA5116_01058</name>
</gene>
<reference evidence="2 5" key="1">
    <citation type="submission" date="2016-06" db="EMBL/GenBank/DDBJ databases">
        <authorList>
            <person name="Kjaerup R.B."/>
            <person name="Dalgaard T.S."/>
            <person name="Juul-Madsen H.R."/>
        </authorList>
    </citation>
    <scope>NUCLEOTIDE SEQUENCE [LARGE SCALE GENOMIC DNA]</scope>
    <source>
        <strain evidence="2 5">CECT 5115</strain>
    </source>
</reference>
<evidence type="ECO:0000313" key="5">
    <source>
        <dbReference type="Proteomes" id="UP000092871"/>
    </source>
</evidence>
<sequence length="155" mass="17188">MLKTINWEEYLKLNIDTQDVSTIKIFEKRVGIEFPAEYYDLIVPNQGKTPELYLINIGRAEVEVGPVFHFLESGNGAHSSYGMGYMRNVWEKHYPKLVPFIGAGGSGSCFALDYSKGAVPKVVFINAEAEPGGAKSIFLVADSITEFLSSLKDED</sequence>
<dbReference type="InterPro" id="IPR018958">
    <property type="entry name" value="Knr4/Smi1-like_dom"/>
</dbReference>
<dbReference type="Pfam" id="PF09346">
    <property type="entry name" value="SMI1_KNR4"/>
    <property type="match status" value="1"/>
</dbReference>
<dbReference type="Proteomes" id="UP000092871">
    <property type="component" value="Unassembled WGS sequence"/>
</dbReference>
<keyword evidence="4" id="KW-1185">Reference proteome</keyword>